<keyword evidence="3" id="KW-1185">Reference proteome</keyword>
<dbReference type="EC" id="2.4.-.-" evidence="2"/>
<feature type="domain" description="Spore protein YkvP/CgeB glycosyl transferase-like" evidence="1">
    <location>
        <begin position="253"/>
        <end position="374"/>
    </location>
</feature>
<proteinExistence type="predicted"/>
<organism evidence="2 3">
    <name type="scientific">Flavobacterium azooxidireducens</name>
    <dbReference type="NCBI Taxonomy" id="1871076"/>
    <lineage>
        <taxon>Bacteria</taxon>
        <taxon>Pseudomonadati</taxon>
        <taxon>Bacteroidota</taxon>
        <taxon>Flavobacteriia</taxon>
        <taxon>Flavobacteriales</taxon>
        <taxon>Flavobacteriaceae</taxon>
        <taxon>Flavobacterium</taxon>
    </lineage>
</organism>
<dbReference type="EMBL" id="CP096205">
    <property type="protein sequence ID" value="UPQ78542.1"/>
    <property type="molecule type" value="Genomic_DNA"/>
</dbReference>
<dbReference type="PANTHER" id="PTHR12526">
    <property type="entry name" value="GLYCOSYLTRANSFERASE"/>
    <property type="match status" value="1"/>
</dbReference>
<keyword evidence="2" id="KW-0808">Transferase</keyword>
<gene>
    <name evidence="2" type="ORF">M0M57_13045</name>
</gene>
<dbReference type="Proteomes" id="UP000830583">
    <property type="component" value="Chromosome"/>
</dbReference>
<name>A0ABY4KCM4_9FLAO</name>
<dbReference type="SUPFAM" id="SSF53756">
    <property type="entry name" value="UDP-Glycosyltransferase/glycogen phosphorylase"/>
    <property type="match status" value="1"/>
</dbReference>
<sequence length="379" mass="44752">MRILLVGEYSRLHNSLKEGLQKLGHKVIIVSSGDDFKNFESDLSVKATFFSSFWFTRKLRNGLRRFFKFDFEKIERAIRFYLILPKLKGFDHVQLINSDALELNPTISLFFYKKLFSQNKKFSLLVCGDETPVIEYLLKNEMKHSILSPYLNDSSLKNQYNFSLKYVQSNYKKVFNWLKENVNSIIVSDLDYKIPMEKMNYKVNFIPNPINTDKINFSELKINEKVIIFLGINRLSFIKKGIHFFEETLKIIEEKYDDKVEIIITENIPYQQYISLYNKAHIILDQVYAYDQGYNALEAMAKGKVVFTGAEQEFVDYYKLTERVAINALPDVNELVKELSFLIENPQEIIRIGKNARDFIEKEHNYVKIAEKYLEVWEN</sequence>
<dbReference type="Gene3D" id="3.40.50.2000">
    <property type="entry name" value="Glycogen Phosphorylase B"/>
    <property type="match status" value="2"/>
</dbReference>
<protein>
    <submittedName>
        <fullName evidence="2">Glycosyltransferase</fullName>
        <ecNumber evidence="2">2.4.-.-</ecNumber>
    </submittedName>
</protein>
<dbReference type="InterPro" id="IPR055259">
    <property type="entry name" value="YkvP/CgeB_Glyco_trans-like"/>
</dbReference>
<keyword evidence="2" id="KW-0328">Glycosyltransferase</keyword>
<evidence type="ECO:0000259" key="1">
    <source>
        <dbReference type="Pfam" id="PF13524"/>
    </source>
</evidence>
<dbReference type="RefSeq" id="WP_248433466.1">
    <property type="nucleotide sequence ID" value="NZ_CP096205.1"/>
</dbReference>
<evidence type="ECO:0000313" key="2">
    <source>
        <dbReference type="EMBL" id="UPQ78542.1"/>
    </source>
</evidence>
<reference evidence="2" key="1">
    <citation type="submission" date="2022-04" db="EMBL/GenBank/DDBJ databases">
        <title>Consumption of N2O by Flavobacterium azooxidireducens sp. nov. isolated from Decomposing Leaf Litter of Phragmites australis (Cav.).</title>
        <authorList>
            <person name="Behrendt U."/>
            <person name="Spanner T."/>
            <person name="Augustin J."/>
            <person name="Horn M.A."/>
            <person name="Kolb S."/>
            <person name="Ulrich A."/>
        </authorList>
    </citation>
    <scope>NUCLEOTIDE SEQUENCE</scope>
    <source>
        <strain evidence="2">IGB 4-14</strain>
    </source>
</reference>
<dbReference type="GO" id="GO:0016757">
    <property type="term" value="F:glycosyltransferase activity"/>
    <property type="evidence" value="ECO:0007669"/>
    <property type="project" value="UniProtKB-KW"/>
</dbReference>
<evidence type="ECO:0000313" key="3">
    <source>
        <dbReference type="Proteomes" id="UP000830583"/>
    </source>
</evidence>
<accession>A0ABY4KCM4</accession>
<dbReference type="Pfam" id="PF13524">
    <property type="entry name" value="Glyco_trans_1_2"/>
    <property type="match status" value="1"/>
</dbReference>